<dbReference type="EC" id="3.2.1.23" evidence="3 10"/>
<dbReference type="InterPro" id="IPR006103">
    <property type="entry name" value="Glyco_hydro_2_cat"/>
</dbReference>
<comment type="catalytic activity">
    <reaction evidence="1 10">
        <text>Hydrolysis of terminal non-reducing beta-D-galactose residues in beta-D-galactosides.</text>
        <dbReference type="EC" id="3.2.1.23"/>
    </reaction>
</comment>
<dbReference type="GO" id="GO:0030246">
    <property type="term" value="F:carbohydrate binding"/>
    <property type="evidence" value="ECO:0007669"/>
    <property type="project" value="InterPro"/>
</dbReference>
<evidence type="ECO:0000256" key="11">
    <source>
        <dbReference type="SAM" id="MobiDB-lite"/>
    </source>
</evidence>
<dbReference type="FunFam" id="2.60.40.10:FF:000680">
    <property type="entry name" value="Beta-galactosidase"/>
    <property type="match status" value="1"/>
</dbReference>
<accession>A0A5R9FFS6</accession>
<name>A0A5R9FFS6_9BACL</name>
<comment type="caution">
    <text evidence="16">The sequence shown here is derived from an EMBL/GenBank/DDBJ whole genome shotgun (WGS) entry which is preliminary data.</text>
</comment>
<dbReference type="InterPro" id="IPR013222">
    <property type="entry name" value="Glyco_hyd_98_carb-bd"/>
</dbReference>
<dbReference type="SUPFAM" id="SSF74650">
    <property type="entry name" value="Galactose mutarotase-like"/>
    <property type="match status" value="1"/>
</dbReference>
<dbReference type="Proteomes" id="UP000308230">
    <property type="component" value="Unassembled WGS sequence"/>
</dbReference>
<feature type="domain" description="Glycosyl hydrolase family 98 putative carbohydrate-binding module" evidence="14">
    <location>
        <begin position="1344"/>
        <end position="1490"/>
    </location>
</feature>
<dbReference type="InterPro" id="IPR006101">
    <property type="entry name" value="Glyco_hydro_2"/>
</dbReference>
<dbReference type="Pfam" id="PF00703">
    <property type="entry name" value="Glyco_hydro_2"/>
    <property type="match status" value="1"/>
</dbReference>
<dbReference type="Gene3D" id="2.60.120.260">
    <property type="entry name" value="Galactose-binding domain-like"/>
    <property type="match status" value="1"/>
</dbReference>
<dbReference type="SMART" id="SM00560">
    <property type="entry name" value="LamGL"/>
    <property type="match status" value="1"/>
</dbReference>
<feature type="compositionally biased region" description="Basic and acidic residues" evidence="11">
    <location>
        <begin position="1477"/>
        <end position="1491"/>
    </location>
</feature>
<feature type="domain" description="Beta galactosidase small chain/" evidence="15">
    <location>
        <begin position="973"/>
        <end position="1244"/>
    </location>
</feature>
<dbReference type="InterPro" id="IPR004199">
    <property type="entry name" value="B-gal_small/dom_5"/>
</dbReference>
<feature type="region of interest" description="Disordered" evidence="11">
    <location>
        <begin position="1004"/>
        <end position="1034"/>
    </location>
</feature>
<dbReference type="SUPFAM" id="SSF51445">
    <property type="entry name" value="(Trans)glycosidases"/>
    <property type="match status" value="2"/>
</dbReference>
<evidence type="ECO:0000256" key="1">
    <source>
        <dbReference type="ARBA" id="ARBA00001412"/>
    </source>
</evidence>
<evidence type="ECO:0000256" key="12">
    <source>
        <dbReference type="SAM" id="SignalP"/>
    </source>
</evidence>
<keyword evidence="17" id="KW-1185">Reference proteome</keyword>
<comment type="similarity">
    <text evidence="2 10">Belongs to the glycosyl hydrolase 2 family.</text>
</comment>
<dbReference type="GO" id="GO:0009341">
    <property type="term" value="C:beta-galactosidase complex"/>
    <property type="evidence" value="ECO:0007669"/>
    <property type="project" value="InterPro"/>
</dbReference>
<evidence type="ECO:0000256" key="7">
    <source>
        <dbReference type="ARBA" id="ARBA00023157"/>
    </source>
</evidence>
<evidence type="ECO:0000256" key="6">
    <source>
        <dbReference type="ARBA" id="ARBA00022801"/>
    </source>
</evidence>
<evidence type="ECO:0000256" key="2">
    <source>
        <dbReference type="ARBA" id="ARBA00007401"/>
    </source>
</evidence>
<dbReference type="InterPro" id="IPR036156">
    <property type="entry name" value="Beta-gal/glucu_dom_sf"/>
</dbReference>
<dbReference type="Gene3D" id="3.20.20.80">
    <property type="entry name" value="Glycosidases"/>
    <property type="match status" value="2"/>
</dbReference>
<keyword evidence="6 10" id="KW-0378">Hydrolase</keyword>
<feature type="signal peptide" evidence="12">
    <location>
        <begin position="1"/>
        <end position="29"/>
    </location>
</feature>
<dbReference type="InterPro" id="IPR006558">
    <property type="entry name" value="LamG-like"/>
</dbReference>
<dbReference type="InterPro" id="IPR014718">
    <property type="entry name" value="GH-type_carb-bd"/>
</dbReference>
<evidence type="ECO:0000313" key="16">
    <source>
        <dbReference type="EMBL" id="TLS38415.1"/>
    </source>
</evidence>
<sequence length="1491" mass="168795">MILKRFKKVSSLILASLIVISGINMDALAEGNEDYPEWNNNPEVFEVNREPAHATLMPYKNVNAALKGERTKSTHYKTLNGKWRFHLSDNPEERPADFYKEDYAVTDWDKIEVPSNWQLKGYDYPIYTNITYPWTGYEKPAPPKAPTVYNPVGSYKRSFTVPGNWKGEKVYISFQGVESAFYVWVNGKKVGYSEDSYTPAEFDITDYLKKGKNTLAVEVYRWSDGSWLEDQDFARLSGIFRDVYLYSTPQVHMEDFSVTTDLDESYEDATLATEVKVTNNGSKTKGKYAVEGTLYDADQKKVNKDPIEMKVDFNGKSDVTINQEQLFEKPLKWSAEDPNLYTLVLALKNSKGKIVETVSTKVGFREFELKDGQMHINGKSIVFKGVNRHETDPDRGRAITEERMIEDIKLMKKFNINAVRTSHYPNQPRWYELADEYGLYLIDETNLESHGARNQLPASDPQWLPASMDRVKSMVERDKNHPSVLLWSLGNEAGGGNTFKEMAEWIHENDPTRLVHYEGDNRWTDVESHMYPSVESVENWGENHPERPYIMCEYAHAMGNSVGNLYQYWDVIDEYDSLQGGFIWDWVDQGLRWPTPIKKVVSNESSNDLAGELFGDTVEGINGQAIDGYVTLPDADSLDITGKALTLEAWVKPEPTSGHSPFIAKGDTQYAIKQNGDKLEFFVYDQSNSWVTVEAPIPADWNGNWHQVAGVYDGTSLKLYVDNELKGEKEFSGEISSSSYPVNIGRNAEKGRTSNAVIDQVRIYNSALTHEELKDDNRAPSDDTVLWMDFDNVTEEQYEQKEYFAYGGDWGDNPNDGNFLDNGLVFPDREIQPELWEVKKIYQNIEMEAADLVEGKIKIKNEHLFTNINAFNAEWELKADDKVIQNGTLSDIDIKPEETKTINVPFEKPELEEGVEYWLNIKFSLPEDTMWAQKGHEVATEQFKVPFSVPVPEAVKLKDMSDVSVNDSDQTVEVKGSDFEITVDKEKGTLSSFNFKDTELLKTGPEPNFWRAPNDNDKGNGMPSRTETWRDAGEDREVKDVAVTKLGSKAVRIDVSAVLPTKNQSDYNVSYIIYGTGEVTVKNTLIPGNSLPEIPALGTELTLPEEFEAMTWYGRGPFENYWDRKKAADVGLYESTVDDQFIPYLEPQETGNKTDVRWVTFTNKEGVGLMATGQPLLEVGALHYTEEDLENASHPYKLERKDNIIVSLDYRQMGVGGDNSWGARPHPEFTLYANKPYSYSYRLNPISKQDSPMDLSKRVITDELVKEIKVNGNPLENFNAEITDYNLDYLNGTISEVPTVDVTPVNDDVEVVIDEADGLPGTTTVTARSKDGILEKTYTIDFNIVPYLYLSDTDWVSARAGWGSVNKDKSVDGNPITLKTEDGEKIFEKGIGTHANSEIIYDISGKGYKNFEARVGVDQEMKGRTLASIVFEVYLDGEKVYDSGLMKIDTPSKQVNINLEGKKELKLVVTDSGDNNSEDHADWADAKFTAE</sequence>
<feature type="chain" id="PRO_5024271394" description="Beta-galactosidase" evidence="12">
    <location>
        <begin position="30"/>
        <end position="1491"/>
    </location>
</feature>
<dbReference type="Gene3D" id="2.70.98.10">
    <property type="match status" value="1"/>
</dbReference>
<evidence type="ECO:0000256" key="9">
    <source>
        <dbReference type="ARBA" id="ARBA00032230"/>
    </source>
</evidence>
<dbReference type="PRINTS" id="PR00132">
    <property type="entry name" value="GLHYDRLASE2"/>
</dbReference>
<evidence type="ECO:0000256" key="8">
    <source>
        <dbReference type="ARBA" id="ARBA00023295"/>
    </source>
</evidence>
<evidence type="ECO:0000259" key="13">
    <source>
        <dbReference type="SMART" id="SM00560"/>
    </source>
</evidence>
<dbReference type="SUPFAM" id="SSF49899">
    <property type="entry name" value="Concanavalin A-like lectins/glucanases"/>
    <property type="match status" value="1"/>
</dbReference>
<dbReference type="Pfam" id="PF08305">
    <property type="entry name" value="NPCBM"/>
    <property type="match status" value="1"/>
</dbReference>
<evidence type="ECO:0000256" key="4">
    <source>
        <dbReference type="ARBA" id="ARBA00013303"/>
    </source>
</evidence>
<dbReference type="GO" id="GO:0005990">
    <property type="term" value="P:lactose catabolic process"/>
    <property type="evidence" value="ECO:0007669"/>
    <property type="project" value="TreeGrafter"/>
</dbReference>
<dbReference type="PROSITE" id="PS00719">
    <property type="entry name" value="GLYCOSYL_HYDROL_F2_1"/>
    <property type="match status" value="1"/>
</dbReference>
<dbReference type="Pfam" id="PF02929">
    <property type="entry name" value="Bgal_small_N"/>
    <property type="match status" value="1"/>
</dbReference>
<dbReference type="InterPro" id="IPR023230">
    <property type="entry name" value="Glyco_hydro_2_CS"/>
</dbReference>
<evidence type="ECO:0000259" key="15">
    <source>
        <dbReference type="SMART" id="SM01038"/>
    </source>
</evidence>
<evidence type="ECO:0000313" key="17">
    <source>
        <dbReference type="Proteomes" id="UP000308230"/>
    </source>
</evidence>
<dbReference type="InterPro" id="IPR023232">
    <property type="entry name" value="Glyco_hydro_2_AS"/>
</dbReference>
<dbReference type="InterPro" id="IPR011013">
    <property type="entry name" value="Gal_mutarotase_sf_dom"/>
</dbReference>
<keyword evidence="8 10" id="KW-0326">Glycosidase</keyword>
<keyword evidence="7" id="KW-1015">Disulfide bond</keyword>
<dbReference type="Pfam" id="PF16353">
    <property type="entry name" value="LacZ_4"/>
    <property type="match status" value="1"/>
</dbReference>
<dbReference type="SMART" id="SM01038">
    <property type="entry name" value="Bgal_small_N"/>
    <property type="match status" value="1"/>
</dbReference>
<gene>
    <name evidence="16" type="ORF">FCL54_04555</name>
</gene>
<evidence type="ECO:0000259" key="14">
    <source>
        <dbReference type="SMART" id="SM00776"/>
    </source>
</evidence>
<dbReference type="EMBL" id="SWLG01000003">
    <property type="protein sequence ID" value="TLS38415.1"/>
    <property type="molecule type" value="Genomic_DNA"/>
</dbReference>
<dbReference type="PANTHER" id="PTHR46323:SF2">
    <property type="entry name" value="BETA-GALACTOSIDASE"/>
    <property type="match status" value="1"/>
</dbReference>
<dbReference type="GO" id="GO:0004565">
    <property type="term" value="F:beta-galactosidase activity"/>
    <property type="evidence" value="ECO:0007669"/>
    <property type="project" value="UniProtKB-EC"/>
</dbReference>
<dbReference type="InterPro" id="IPR008979">
    <property type="entry name" value="Galactose-bd-like_sf"/>
</dbReference>
<dbReference type="SUPFAM" id="SSF49785">
    <property type="entry name" value="Galactose-binding domain-like"/>
    <property type="match status" value="2"/>
</dbReference>
<reference evidence="16 17" key="1">
    <citation type="submission" date="2019-04" db="EMBL/GenBank/DDBJ databases">
        <title>Bacillus caeni sp. nov., a bacterium isolated from mangrove sediment.</title>
        <authorList>
            <person name="Huang H."/>
            <person name="Mo K."/>
            <person name="Hu Y."/>
        </authorList>
    </citation>
    <scope>NUCLEOTIDE SEQUENCE [LARGE SCALE GENOMIC DNA]</scope>
    <source>
        <strain evidence="16 17">HB172195</strain>
    </source>
</reference>
<dbReference type="InterPro" id="IPR017853">
    <property type="entry name" value="GH"/>
</dbReference>
<evidence type="ECO:0000256" key="5">
    <source>
        <dbReference type="ARBA" id="ARBA00022729"/>
    </source>
</evidence>
<proteinExistence type="inferred from homology"/>
<dbReference type="InterPro" id="IPR032312">
    <property type="entry name" value="LacZ_4"/>
</dbReference>
<dbReference type="Gene3D" id="2.60.120.200">
    <property type="match status" value="1"/>
</dbReference>
<keyword evidence="5 12" id="KW-0732">Signal</keyword>
<dbReference type="SUPFAM" id="SSF49303">
    <property type="entry name" value="beta-Galactosidase/glucuronidase domain"/>
    <property type="match status" value="2"/>
</dbReference>
<evidence type="ECO:0000256" key="3">
    <source>
        <dbReference type="ARBA" id="ARBA00012756"/>
    </source>
</evidence>
<dbReference type="Pfam" id="PF13385">
    <property type="entry name" value="Laminin_G_3"/>
    <property type="match status" value="1"/>
</dbReference>
<dbReference type="InterPro" id="IPR038637">
    <property type="entry name" value="NPCBM_sf"/>
</dbReference>
<dbReference type="InterPro" id="IPR013320">
    <property type="entry name" value="ConA-like_dom_sf"/>
</dbReference>
<dbReference type="InterPro" id="IPR006102">
    <property type="entry name" value="Ig-like_GH2"/>
</dbReference>
<dbReference type="Pfam" id="PF02837">
    <property type="entry name" value="Glyco_hydro_2_N"/>
    <property type="match status" value="1"/>
</dbReference>
<protein>
    <recommendedName>
        <fullName evidence="4 10">Beta-galactosidase</fullName>
        <ecNumber evidence="3 10">3.2.1.23</ecNumber>
    </recommendedName>
    <alternativeName>
        <fullName evidence="9 10">Lactase</fullName>
    </alternativeName>
</protein>
<feature type="domain" description="LamG-like jellyroll fold" evidence="13">
    <location>
        <begin position="643"/>
        <end position="771"/>
    </location>
</feature>
<dbReference type="Pfam" id="PF02836">
    <property type="entry name" value="Glyco_hydro_2_C"/>
    <property type="match status" value="2"/>
</dbReference>
<dbReference type="InterPro" id="IPR050347">
    <property type="entry name" value="Bact_Beta-galactosidase"/>
</dbReference>
<dbReference type="InterPro" id="IPR006104">
    <property type="entry name" value="Glyco_hydro_2_N"/>
</dbReference>
<organism evidence="16 17">
    <name type="scientific">Exobacillus caeni</name>
    <dbReference type="NCBI Taxonomy" id="2574798"/>
    <lineage>
        <taxon>Bacteria</taxon>
        <taxon>Bacillati</taxon>
        <taxon>Bacillota</taxon>
        <taxon>Bacilli</taxon>
        <taxon>Bacillales</taxon>
        <taxon>Guptibacillaceae</taxon>
        <taxon>Exobacillus</taxon>
    </lineage>
</organism>
<dbReference type="PANTHER" id="PTHR46323">
    <property type="entry name" value="BETA-GALACTOSIDASE"/>
    <property type="match status" value="1"/>
</dbReference>
<dbReference type="Gene3D" id="2.60.40.10">
    <property type="entry name" value="Immunoglobulins"/>
    <property type="match status" value="2"/>
</dbReference>
<dbReference type="InterPro" id="IPR013783">
    <property type="entry name" value="Ig-like_fold"/>
</dbReference>
<dbReference type="SMART" id="SM00776">
    <property type="entry name" value="NPCBM"/>
    <property type="match status" value="1"/>
</dbReference>
<dbReference type="PROSITE" id="PS00608">
    <property type="entry name" value="GLYCOSYL_HYDROL_F2_2"/>
    <property type="match status" value="1"/>
</dbReference>
<feature type="region of interest" description="Disordered" evidence="11">
    <location>
        <begin position="1471"/>
        <end position="1491"/>
    </location>
</feature>
<dbReference type="Gene3D" id="2.60.120.1060">
    <property type="entry name" value="NPCBM/NEW2 domain"/>
    <property type="match status" value="1"/>
</dbReference>
<evidence type="ECO:0000256" key="10">
    <source>
        <dbReference type="RuleBase" id="RU361154"/>
    </source>
</evidence>
<dbReference type="OrthoDB" id="9762066at2"/>